<evidence type="ECO:0000256" key="3">
    <source>
        <dbReference type="ARBA" id="ARBA00022723"/>
    </source>
</evidence>
<keyword evidence="5" id="KW-0720">Serine protease</keyword>
<dbReference type="PROSITE" id="PS51695">
    <property type="entry name" value="SEDOLISIN"/>
    <property type="match status" value="1"/>
</dbReference>
<feature type="domain" description="Peptidase S53" evidence="11">
    <location>
        <begin position="603"/>
        <end position="785"/>
    </location>
</feature>
<organism evidence="12 13">
    <name type="scientific">Polarella glacialis</name>
    <name type="common">Dinoflagellate</name>
    <dbReference type="NCBI Taxonomy" id="89957"/>
    <lineage>
        <taxon>Eukaryota</taxon>
        <taxon>Sar</taxon>
        <taxon>Alveolata</taxon>
        <taxon>Dinophyceae</taxon>
        <taxon>Suessiales</taxon>
        <taxon>Suessiaceae</taxon>
        <taxon>Polarella</taxon>
    </lineage>
</organism>
<evidence type="ECO:0000256" key="2">
    <source>
        <dbReference type="ARBA" id="ARBA00022670"/>
    </source>
</evidence>
<accession>A0A813IQB3</accession>
<evidence type="ECO:0000256" key="8">
    <source>
        <dbReference type="ARBA" id="ARBA00023529"/>
    </source>
</evidence>
<dbReference type="GO" id="GO:0004252">
    <property type="term" value="F:serine-type endopeptidase activity"/>
    <property type="evidence" value="ECO:0007669"/>
    <property type="project" value="UniProtKB-EC"/>
</dbReference>
<dbReference type="PANTHER" id="PTHR14218:SF15">
    <property type="entry name" value="TRIPEPTIDYL-PEPTIDASE 1"/>
    <property type="match status" value="1"/>
</dbReference>
<evidence type="ECO:0000313" key="12">
    <source>
        <dbReference type="EMBL" id="CAE8653569.1"/>
    </source>
</evidence>
<evidence type="ECO:0000256" key="7">
    <source>
        <dbReference type="ARBA" id="ARBA00023145"/>
    </source>
</evidence>
<evidence type="ECO:0000313" key="13">
    <source>
        <dbReference type="Proteomes" id="UP000626109"/>
    </source>
</evidence>
<dbReference type="Gene3D" id="3.40.50.200">
    <property type="entry name" value="Peptidase S8/S53 domain"/>
    <property type="match status" value="1"/>
</dbReference>
<gene>
    <name evidence="12" type="ORF">PGLA2088_LOCUS10473</name>
</gene>
<reference evidence="12" key="1">
    <citation type="submission" date="2021-02" db="EMBL/GenBank/DDBJ databases">
        <authorList>
            <person name="Dougan E. K."/>
            <person name="Rhodes N."/>
            <person name="Thang M."/>
            <person name="Chan C."/>
        </authorList>
    </citation>
    <scope>NUCLEOTIDE SEQUENCE</scope>
</reference>
<evidence type="ECO:0000256" key="5">
    <source>
        <dbReference type="ARBA" id="ARBA00022825"/>
    </source>
</evidence>
<dbReference type="Pfam" id="PF09286">
    <property type="entry name" value="Pro-kuma_activ"/>
    <property type="match status" value="1"/>
</dbReference>
<dbReference type="AlphaFoldDB" id="A0A813IQB3"/>
<comment type="caution">
    <text evidence="12">The sequence shown here is derived from an EMBL/GenBank/DDBJ whole genome shotgun (WGS) entry which is preliminary data.</text>
</comment>
<dbReference type="InterPro" id="IPR015366">
    <property type="entry name" value="S53_propep"/>
</dbReference>
<dbReference type="Gene3D" id="1.25.40.10">
    <property type="entry name" value="Tetratricopeptide repeat domain"/>
    <property type="match status" value="1"/>
</dbReference>
<comment type="cofactor">
    <cofactor evidence="1">
        <name>Ca(2+)</name>
        <dbReference type="ChEBI" id="CHEBI:29108"/>
    </cofactor>
</comment>
<dbReference type="PANTHER" id="PTHR14218">
    <property type="entry name" value="PROTEASE S8 TRIPEPTIDYL PEPTIDASE I CLN2"/>
    <property type="match status" value="1"/>
</dbReference>
<dbReference type="InterPro" id="IPR036852">
    <property type="entry name" value="Peptidase_S8/S53_dom_sf"/>
</dbReference>
<dbReference type="SUPFAM" id="SSF48452">
    <property type="entry name" value="TPR-like"/>
    <property type="match status" value="1"/>
</dbReference>
<dbReference type="InterPro" id="IPR030400">
    <property type="entry name" value="Sedolisin_dom"/>
</dbReference>
<name>A0A813IQB3_POLGL</name>
<protein>
    <recommendedName>
        <fullName evidence="9">subtilisin</fullName>
        <ecNumber evidence="9">3.4.21.62</ecNumber>
    </recommendedName>
</protein>
<evidence type="ECO:0000256" key="4">
    <source>
        <dbReference type="ARBA" id="ARBA00022801"/>
    </source>
</evidence>
<dbReference type="SUPFAM" id="SSF54897">
    <property type="entry name" value="Protease propeptides/inhibitors"/>
    <property type="match status" value="1"/>
</dbReference>
<evidence type="ECO:0000256" key="6">
    <source>
        <dbReference type="ARBA" id="ARBA00022837"/>
    </source>
</evidence>
<dbReference type="Pfam" id="PF14938">
    <property type="entry name" value="SNAP"/>
    <property type="match status" value="1"/>
</dbReference>
<dbReference type="SUPFAM" id="SSF52743">
    <property type="entry name" value="Subtilisin-like"/>
    <property type="match status" value="1"/>
</dbReference>
<evidence type="ECO:0000256" key="1">
    <source>
        <dbReference type="ARBA" id="ARBA00001913"/>
    </source>
</evidence>
<keyword evidence="2" id="KW-0645">Protease</keyword>
<dbReference type="GO" id="GO:0008240">
    <property type="term" value="F:tripeptidyl-peptidase activity"/>
    <property type="evidence" value="ECO:0007669"/>
    <property type="project" value="TreeGrafter"/>
</dbReference>
<evidence type="ECO:0000256" key="9">
    <source>
        <dbReference type="ARBA" id="ARBA00023619"/>
    </source>
</evidence>
<keyword evidence="6" id="KW-0106">Calcium</keyword>
<keyword evidence="3" id="KW-0479">Metal-binding</keyword>
<dbReference type="InterPro" id="IPR011990">
    <property type="entry name" value="TPR-like_helical_dom_sf"/>
</dbReference>
<dbReference type="EMBL" id="CAJNNW010011758">
    <property type="protein sequence ID" value="CAE8653569.1"/>
    <property type="molecule type" value="Genomic_DNA"/>
</dbReference>
<sequence>MGPAEDAKVHLAQAEKALKASWMSLKFSPDHLSASMEYSHAATQFRAAGLLAESADAWTKAGAMKEELHDLFGAGRAYESAGAICDGTGPGGPTVAAGHWDKAIRCFRLCGKSEIAAKLILKLASLREKQGDMEGTKTAFQDAIEVFQQDEKDYELGDVYKSYIAFLLRSGALEEALKAMDGHVEVLVRQKHLPFAHKELLSKVVLMLHLQDTVRANEALNTSGDVAGWFPSKECQVGSELVAAFQAHDPEAVASLIKDQIFSFLQVEVARIAKQLRVIGVRTASGGAAPEDRAEEAHLADMLIKSRFGAKQRKTAAAVFASRARKSMSTRLRFGAVHGFPVFVGAKFVTVVGLRARCCNRSAGINEVGLDVARSRGLFGLPGAQKLKIAAAVFASQGWGQYRLILLLAALPAAEAITEAFFARVSMEASHKALGGTWQALGRSPSDELLQLTFAVKQRGLQELHATLMRVSDPVSPEYGMHLSNDEVQALTAPDPLHVELVMDFLRQHGVQAQAVTPNSDFITALVSVETAEKLLHTEYVQHSHPEMPESPPVSRALGGYSLPAEVAAIVDFVAPTVHLPPVRQLPKKLPFSNQTDPDAMGFNTPKNLRKLYNVASAEGVAAGNKQAVTAFLDQKFSSASLKAFWRMYCGGIHCGKGDPKLVGDETTGRAGIEAMLDIETITGLAGNVESEFWGFSGRAAGQNEPFMKWLVQMSNTADADVPKIFSSSYGEDESAWSLEAAQRLNVEFQKAGVRGITLLFAAGDEGANCKAGAFAPEWPSSSPY</sequence>
<dbReference type="InterPro" id="IPR050819">
    <property type="entry name" value="Tripeptidyl-peptidase_I"/>
</dbReference>
<comment type="caution">
    <text evidence="10">Lacks conserved residue(s) required for the propagation of feature annotation.</text>
</comment>
<dbReference type="SMART" id="SM00944">
    <property type="entry name" value="Pro-kuma_activ"/>
    <property type="match status" value="1"/>
</dbReference>
<evidence type="ECO:0000259" key="11">
    <source>
        <dbReference type="PROSITE" id="PS51695"/>
    </source>
</evidence>
<keyword evidence="4" id="KW-0378">Hydrolase</keyword>
<dbReference type="GO" id="GO:0046872">
    <property type="term" value="F:metal ion binding"/>
    <property type="evidence" value="ECO:0007669"/>
    <property type="project" value="UniProtKB-KW"/>
</dbReference>
<dbReference type="GO" id="GO:0006508">
    <property type="term" value="P:proteolysis"/>
    <property type="evidence" value="ECO:0007669"/>
    <property type="project" value="UniProtKB-KW"/>
</dbReference>
<dbReference type="CDD" id="cd11377">
    <property type="entry name" value="Pro-peptidase_S53"/>
    <property type="match status" value="1"/>
</dbReference>
<feature type="non-terminal residue" evidence="12">
    <location>
        <position position="785"/>
    </location>
</feature>
<dbReference type="EC" id="3.4.21.62" evidence="9"/>
<dbReference type="Proteomes" id="UP000626109">
    <property type="component" value="Unassembled WGS sequence"/>
</dbReference>
<comment type="catalytic activity">
    <reaction evidence="8">
        <text>Hydrolysis of proteins with broad specificity for peptide bonds, and a preference for a large uncharged residue in P1. Hydrolyzes peptide amides.</text>
        <dbReference type="EC" id="3.4.21.62"/>
    </reaction>
</comment>
<proteinExistence type="predicted"/>
<keyword evidence="7" id="KW-0865">Zymogen</keyword>
<evidence type="ECO:0000256" key="10">
    <source>
        <dbReference type="PROSITE-ProRule" id="PRU01032"/>
    </source>
</evidence>